<dbReference type="EMBL" id="LUUK01000076">
    <property type="protein sequence ID" value="OAI22534.1"/>
    <property type="molecule type" value="Genomic_DNA"/>
</dbReference>
<dbReference type="InterPro" id="IPR001763">
    <property type="entry name" value="Rhodanese-like_dom"/>
</dbReference>
<dbReference type="PANTHER" id="PTHR44086:SF10">
    <property type="entry name" value="THIOSULFATE SULFURTRANSFERASE_RHODANESE-LIKE DOMAIN-CONTAINING PROTEIN 3"/>
    <property type="match status" value="1"/>
</dbReference>
<dbReference type="InterPro" id="IPR036873">
    <property type="entry name" value="Rhodanese-like_dom_sf"/>
</dbReference>
<name>A0A177NY18_9GAMM</name>
<accession>A0A177NY18</accession>
<dbReference type="PROSITE" id="PS50206">
    <property type="entry name" value="RHODANESE_3"/>
    <property type="match status" value="1"/>
</dbReference>
<evidence type="ECO:0000313" key="4">
    <source>
        <dbReference type="Proteomes" id="UP000077628"/>
    </source>
</evidence>
<keyword evidence="4" id="KW-1185">Reference proteome</keyword>
<organism evidence="3 4">
    <name type="scientific">Methylomonas koyamae</name>
    <dbReference type="NCBI Taxonomy" id="702114"/>
    <lineage>
        <taxon>Bacteria</taxon>
        <taxon>Pseudomonadati</taxon>
        <taxon>Pseudomonadota</taxon>
        <taxon>Gammaproteobacteria</taxon>
        <taxon>Methylococcales</taxon>
        <taxon>Methylococcaceae</taxon>
        <taxon>Methylomonas</taxon>
    </lineage>
</organism>
<feature type="non-terminal residue" evidence="3">
    <location>
        <position position="143"/>
    </location>
</feature>
<dbReference type="STRING" id="702114.A1355_22455"/>
<dbReference type="Proteomes" id="UP000077628">
    <property type="component" value="Unassembled WGS sequence"/>
</dbReference>
<proteinExistence type="predicted"/>
<comment type="caution">
    <text evidence="3">The sequence shown here is derived from an EMBL/GenBank/DDBJ whole genome shotgun (WGS) entry which is preliminary data.</text>
</comment>
<keyword evidence="1" id="KW-0732">Signal</keyword>
<evidence type="ECO:0000256" key="1">
    <source>
        <dbReference type="SAM" id="SignalP"/>
    </source>
</evidence>
<feature type="signal peptide" evidence="1">
    <location>
        <begin position="1"/>
        <end position="20"/>
    </location>
</feature>
<dbReference type="PANTHER" id="PTHR44086">
    <property type="entry name" value="THIOSULFATE SULFURTRANSFERASE RDL2, MITOCHONDRIAL-RELATED"/>
    <property type="match status" value="1"/>
</dbReference>
<dbReference type="SMART" id="SM00450">
    <property type="entry name" value="RHOD"/>
    <property type="match status" value="1"/>
</dbReference>
<dbReference type="OrthoDB" id="7835227at2"/>
<dbReference type="SUPFAM" id="SSF52821">
    <property type="entry name" value="Rhodanese/Cell cycle control phosphatase"/>
    <property type="match status" value="1"/>
</dbReference>
<feature type="domain" description="Rhodanese" evidence="2">
    <location>
        <begin position="36"/>
        <end position="137"/>
    </location>
</feature>
<feature type="chain" id="PRO_5008069683" evidence="1">
    <location>
        <begin position="21"/>
        <end position="143"/>
    </location>
</feature>
<dbReference type="RefSeq" id="WP_082885403.1">
    <property type="nucleotide sequence ID" value="NZ_LUUK01000076.1"/>
</dbReference>
<evidence type="ECO:0000259" key="2">
    <source>
        <dbReference type="PROSITE" id="PS50206"/>
    </source>
</evidence>
<dbReference type="GO" id="GO:0004792">
    <property type="term" value="F:thiosulfate-cyanide sulfurtransferase activity"/>
    <property type="evidence" value="ECO:0007669"/>
    <property type="project" value="TreeGrafter"/>
</dbReference>
<dbReference type="Gene3D" id="3.40.250.10">
    <property type="entry name" value="Rhodanese-like domain"/>
    <property type="match status" value="1"/>
</dbReference>
<dbReference type="CDD" id="cd00158">
    <property type="entry name" value="RHOD"/>
    <property type="match status" value="1"/>
</dbReference>
<evidence type="ECO:0000313" key="3">
    <source>
        <dbReference type="EMBL" id="OAI22534.1"/>
    </source>
</evidence>
<dbReference type="AlphaFoldDB" id="A0A177NY18"/>
<reference evidence="4" key="1">
    <citation type="submission" date="2016-03" db="EMBL/GenBank/DDBJ databases">
        <authorList>
            <person name="Heylen K."/>
            <person name="De Vos P."/>
            <person name="Vekeman B."/>
        </authorList>
    </citation>
    <scope>NUCLEOTIDE SEQUENCE [LARGE SCALE GENOMIC DNA]</scope>
    <source>
        <strain evidence="4">R-45383</strain>
    </source>
</reference>
<protein>
    <submittedName>
        <fullName evidence="3">Rhodanese</fullName>
    </submittedName>
</protein>
<dbReference type="Pfam" id="PF00581">
    <property type="entry name" value="Rhodanese"/>
    <property type="match status" value="1"/>
</dbReference>
<gene>
    <name evidence="3" type="ORF">A1355_22455</name>
</gene>
<sequence>MKKSIFLALSTLVVSFRLTAGELAEVGAEQLLDMQKNQNALVIDVRTEQEWQASGVIPQSRLLQSFDANGQIDQEAWSSQVEKLKTSPDQPVILVCRSGNRSAKLGKLLAEQKGMNQIYHLSSGIQGWIKSGKPVKPSCATVA</sequence>